<evidence type="ECO:0000313" key="1">
    <source>
        <dbReference type="EMBL" id="GBP33249.1"/>
    </source>
</evidence>
<organism evidence="1 2">
    <name type="scientific">Eumeta variegata</name>
    <name type="common">Bagworm moth</name>
    <name type="synonym">Eumeta japonica</name>
    <dbReference type="NCBI Taxonomy" id="151549"/>
    <lineage>
        <taxon>Eukaryota</taxon>
        <taxon>Metazoa</taxon>
        <taxon>Ecdysozoa</taxon>
        <taxon>Arthropoda</taxon>
        <taxon>Hexapoda</taxon>
        <taxon>Insecta</taxon>
        <taxon>Pterygota</taxon>
        <taxon>Neoptera</taxon>
        <taxon>Endopterygota</taxon>
        <taxon>Lepidoptera</taxon>
        <taxon>Glossata</taxon>
        <taxon>Ditrysia</taxon>
        <taxon>Tineoidea</taxon>
        <taxon>Psychidae</taxon>
        <taxon>Oiketicinae</taxon>
        <taxon>Eumeta</taxon>
    </lineage>
</organism>
<sequence>MVAFWKGQMEDLIDDGKGIWLIAGESHRDSRYVSACTRLAVYCVMYLIQYKTQGGEHLRQNSLETVRMGFRNVDDDSENTIQIRSAVPEIDIAVLTDGQTIKRIQGFPHMTQRFGKI</sequence>
<dbReference type="AlphaFoldDB" id="A0A4C1V3V8"/>
<keyword evidence="2" id="KW-1185">Reference proteome</keyword>
<reference evidence="1 2" key="1">
    <citation type="journal article" date="2019" name="Commun. Biol.">
        <title>The bagworm genome reveals a unique fibroin gene that provides high tensile strength.</title>
        <authorList>
            <person name="Kono N."/>
            <person name="Nakamura H."/>
            <person name="Ohtoshi R."/>
            <person name="Tomita M."/>
            <person name="Numata K."/>
            <person name="Arakawa K."/>
        </authorList>
    </citation>
    <scope>NUCLEOTIDE SEQUENCE [LARGE SCALE GENOMIC DNA]</scope>
</reference>
<evidence type="ECO:0000313" key="2">
    <source>
        <dbReference type="Proteomes" id="UP000299102"/>
    </source>
</evidence>
<gene>
    <name evidence="1" type="ORF">EVAR_5202_1</name>
</gene>
<comment type="caution">
    <text evidence="1">The sequence shown here is derived from an EMBL/GenBank/DDBJ whole genome shotgun (WGS) entry which is preliminary data.</text>
</comment>
<dbReference type="Proteomes" id="UP000299102">
    <property type="component" value="Unassembled WGS sequence"/>
</dbReference>
<name>A0A4C1V3V8_EUMVA</name>
<proteinExistence type="predicted"/>
<accession>A0A4C1V3V8</accession>
<protein>
    <submittedName>
        <fullName evidence="1">Uncharacterized protein</fullName>
    </submittedName>
</protein>
<dbReference type="EMBL" id="BGZK01000271">
    <property type="protein sequence ID" value="GBP33249.1"/>
    <property type="molecule type" value="Genomic_DNA"/>
</dbReference>